<organism evidence="4">
    <name type="scientific">Candidatus Kentrum sp. DK</name>
    <dbReference type="NCBI Taxonomy" id="2126562"/>
    <lineage>
        <taxon>Bacteria</taxon>
        <taxon>Pseudomonadati</taxon>
        <taxon>Pseudomonadota</taxon>
        <taxon>Gammaproteobacteria</taxon>
        <taxon>Candidatus Kentrum</taxon>
    </lineage>
</organism>
<name>A0A450RVY3_9GAMM</name>
<feature type="compositionally biased region" description="Polar residues" evidence="2">
    <location>
        <begin position="51"/>
        <end position="70"/>
    </location>
</feature>
<evidence type="ECO:0000256" key="3">
    <source>
        <dbReference type="SAM" id="SignalP"/>
    </source>
</evidence>
<sequence length="286" mass="32229">MTSSPVSIPSNRVSRFSWFLTAALLCYSAQAAQAPDKEANAEHPPLNMAQATSVPVQKPSSKTISPSHNTPAHDIVAGADRCEREADLAKRINKLLGECETQRDRCLSPSLNLQKRIDQALFEQQRLVAENQSLKEEIKRLKVKHLAETTQNKPVPTILSESALEHFRELWAKNATEAELLESGRALREQGLPGEAASVYRQIARRHDSSEAMRRMGEIYDPRPLFPERHGQMDTPVPEQAIRWYRKAEGKGDEIARGHLRKLRDWARSKPGGDAQARETLEYPEK</sequence>
<dbReference type="Gene3D" id="1.25.40.10">
    <property type="entry name" value="Tetratricopeptide repeat domain"/>
    <property type="match status" value="1"/>
</dbReference>
<evidence type="ECO:0000256" key="2">
    <source>
        <dbReference type="SAM" id="MobiDB-lite"/>
    </source>
</evidence>
<feature type="chain" id="PRO_5019545645" description="Sel1 repeat-containing protein" evidence="3">
    <location>
        <begin position="32"/>
        <end position="286"/>
    </location>
</feature>
<evidence type="ECO:0008006" key="5">
    <source>
        <dbReference type="Google" id="ProtNLM"/>
    </source>
</evidence>
<feature type="coiled-coil region" evidence="1">
    <location>
        <begin position="117"/>
        <end position="144"/>
    </location>
</feature>
<keyword evidence="3" id="KW-0732">Signal</keyword>
<reference evidence="4" key="1">
    <citation type="submission" date="2019-02" db="EMBL/GenBank/DDBJ databases">
        <authorList>
            <person name="Gruber-Vodicka R. H."/>
            <person name="Seah K. B. B."/>
        </authorList>
    </citation>
    <scope>NUCLEOTIDE SEQUENCE</scope>
    <source>
        <strain evidence="4">BECK_DK47</strain>
    </source>
</reference>
<feature type="region of interest" description="Disordered" evidence="2">
    <location>
        <begin position="266"/>
        <end position="286"/>
    </location>
</feature>
<dbReference type="AlphaFoldDB" id="A0A450RVY3"/>
<proteinExistence type="predicted"/>
<feature type="compositionally biased region" description="Basic and acidic residues" evidence="2">
    <location>
        <begin position="276"/>
        <end position="286"/>
    </location>
</feature>
<accession>A0A450RVY3</accession>
<feature type="region of interest" description="Disordered" evidence="2">
    <location>
        <begin position="51"/>
        <end position="74"/>
    </location>
</feature>
<dbReference type="InterPro" id="IPR011990">
    <property type="entry name" value="TPR-like_helical_dom_sf"/>
</dbReference>
<dbReference type="EMBL" id="CAADEX010000005">
    <property type="protein sequence ID" value="VFJ43280.1"/>
    <property type="molecule type" value="Genomic_DNA"/>
</dbReference>
<evidence type="ECO:0000313" key="4">
    <source>
        <dbReference type="EMBL" id="VFJ43280.1"/>
    </source>
</evidence>
<keyword evidence="1" id="KW-0175">Coiled coil</keyword>
<gene>
    <name evidence="4" type="ORF">BECKDK2373B_GA0170837_100513</name>
</gene>
<feature type="signal peptide" evidence="3">
    <location>
        <begin position="1"/>
        <end position="31"/>
    </location>
</feature>
<evidence type="ECO:0000256" key="1">
    <source>
        <dbReference type="SAM" id="Coils"/>
    </source>
</evidence>
<protein>
    <recommendedName>
        <fullName evidence="5">Sel1 repeat-containing protein</fullName>
    </recommendedName>
</protein>